<organism evidence="3 4">
    <name type="scientific">Meloidogyne hapla</name>
    <name type="common">Root-knot nematode worm</name>
    <dbReference type="NCBI Taxonomy" id="6305"/>
    <lineage>
        <taxon>Eukaryota</taxon>
        <taxon>Metazoa</taxon>
        <taxon>Ecdysozoa</taxon>
        <taxon>Nematoda</taxon>
        <taxon>Chromadorea</taxon>
        <taxon>Rhabditida</taxon>
        <taxon>Tylenchina</taxon>
        <taxon>Tylenchomorpha</taxon>
        <taxon>Tylenchoidea</taxon>
        <taxon>Meloidogynidae</taxon>
        <taxon>Meloidogyninae</taxon>
        <taxon>Meloidogyne</taxon>
    </lineage>
</organism>
<feature type="chain" id="PRO_5009315908" evidence="2">
    <location>
        <begin position="21"/>
        <end position="260"/>
    </location>
</feature>
<name>A0A1I8BL35_MELHA</name>
<reference evidence="4" key="1">
    <citation type="submission" date="2016-11" db="UniProtKB">
        <authorList>
            <consortium name="WormBaseParasite"/>
        </authorList>
    </citation>
    <scope>IDENTIFICATION</scope>
</reference>
<accession>A0A1I8BL35</accession>
<dbReference type="Proteomes" id="UP000095281">
    <property type="component" value="Unplaced"/>
</dbReference>
<keyword evidence="3" id="KW-1185">Reference proteome</keyword>
<feature type="transmembrane region" description="Helical" evidence="1">
    <location>
        <begin position="239"/>
        <end position="259"/>
    </location>
</feature>
<keyword evidence="1" id="KW-0812">Transmembrane</keyword>
<keyword evidence="1" id="KW-1133">Transmembrane helix</keyword>
<protein>
    <submittedName>
        <fullName evidence="4">Transmembrane protein</fullName>
    </submittedName>
</protein>
<dbReference type="WBParaSite" id="MhA1_Contig2779.frz3.fgene1">
    <property type="protein sequence ID" value="MhA1_Contig2779.frz3.fgene1"/>
    <property type="gene ID" value="MhA1_Contig2779.frz3.fgene1"/>
</dbReference>
<evidence type="ECO:0000313" key="4">
    <source>
        <dbReference type="WBParaSite" id="MhA1_Contig2779.frz3.fgene1"/>
    </source>
</evidence>
<keyword evidence="2" id="KW-0732">Signal</keyword>
<evidence type="ECO:0000256" key="1">
    <source>
        <dbReference type="SAM" id="Phobius"/>
    </source>
</evidence>
<sequence length="260" mass="31420">MKKFKIILFLFYFLLQIYLSNEWKSKNNNLIESKKLAEFLNKINFNELEIKLNKIYKQTNKQKFKSKTEFLLIKNLADKMIEIINKIKSSASNNLFSQLKQIIKLGEEFIIKICKIKNIQCVEDLANNKPIYEELNKLFKIIFEKNNFQKNFSFLYTLWIKGLKDIYFLENNQKLNRRFKRNAGNSENIFKKELKRNEIEEVIWEVDEENIEEEVNEEEVNEVNVLRRVYYNQWAVDNFFISKYILVFIILLAILIEYAS</sequence>
<keyword evidence="1" id="KW-0472">Membrane</keyword>
<dbReference type="AlphaFoldDB" id="A0A1I8BL35"/>
<feature type="signal peptide" evidence="2">
    <location>
        <begin position="1"/>
        <end position="20"/>
    </location>
</feature>
<proteinExistence type="predicted"/>
<evidence type="ECO:0000313" key="3">
    <source>
        <dbReference type="Proteomes" id="UP000095281"/>
    </source>
</evidence>
<evidence type="ECO:0000256" key="2">
    <source>
        <dbReference type="SAM" id="SignalP"/>
    </source>
</evidence>